<protein>
    <submittedName>
        <fullName evidence="2">Uncharacterized protein</fullName>
    </submittedName>
</protein>
<evidence type="ECO:0000256" key="1">
    <source>
        <dbReference type="SAM" id="MobiDB-lite"/>
    </source>
</evidence>
<accession>A0A7D5Y8M6</accession>
<proteinExistence type="predicted"/>
<reference evidence="2" key="1">
    <citation type="submission" date="2020-08" db="EMBL/GenBank/DDBJ databases">
        <title>A bifunctional nitrone conjugated secondary metabolite targeting the ribosome.</title>
        <authorList>
            <person name="Limbrick E.M."/>
            <person name="Graf M."/>
            <person name="Derewacz D.K."/>
            <person name="Nguyen F."/>
            <person name="Spraggins J.M."/>
            <person name="Wieland M."/>
            <person name="Ynigez-Gutierrez A.E."/>
            <person name="Reisman B.J."/>
            <person name="Zinshteyn B."/>
            <person name="McCulloch K."/>
            <person name="Iverson T.M."/>
            <person name="Green R."/>
            <person name="Wilson D.N."/>
            <person name="Bachmann B.O."/>
        </authorList>
    </citation>
    <scope>NUCLEOTIDE SEQUENCE</scope>
    <source>
        <strain evidence="2">Africana</strain>
    </source>
</reference>
<feature type="region of interest" description="Disordered" evidence="1">
    <location>
        <begin position="41"/>
        <end position="65"/>
    </location>
</feature>
<evidence type="ECO:0000313" key="2">
    <source>
        <dbReference type="EMBL" id="QLJ99101.1"/>
    </source>
</evidence>
<dbReference type="AlphaFoldDB" id="A0A7D5Y8M6"/>
<organism evidence="2">
    <name type="scientific">Micromonospora carbonacea</name>
    <dbReference type="NCBI Taxonomy" id="47853"/>
    <lineage>
        <taxon>Bacteria</taxon>
        <taxon>Bacillati</taxon>
        <taxon>Actinomycetota</taxon>
        <taxon>Actinomycetes</taxon>
        <taxon>Micromonosporales</taxon>
        <taxon>Micromonosporaceae</taxon>
        <taxon>Micromonospora</taxon>
    </lineage>
</organism>
<name>A0A7D5Y8M6_9ACTN</name>
<feature type="region of interest" description="Disordered" evidence="1">
    <location>
        <begin position="1"/>
        <end position="26"/>
    </location>
</feature>
<gene>
    <name evidence="2" type="ORF">HZU44_02625</name>
</gene>
<dbReference type="EMBL" id="CP058905">
    <property type="protein sequence ID" value="QLJ99101.1"/>
    <property type="molecule type" value="Genomic_DNA"/>
</dbReference>
<sequence length="65" mass="7064">MTSHGDGPSALFLTPPANNGLDEQGVTFDGSEEAMQRLRHPFTVRPADQAHRSTPTTDDHPGQQH</sequence>